<evidence type="ECO:0000256" key="1">
    <source>
        <dbReference type="ARBA" id="ARBA00009437"/>
    </source>
</evidence>
<dbReference type="Gene3D" id="3.40.190.10">
    <property type="entry name" value="Periplasmic binding protein-like II"/>
    <property type="match status" value="2"/>
</dbReference>
<organism evidence="7">
    <name type="scientific">uncultured organism</name>
    <dbReference type="NCBI Taxonomy" id="155900"/>
    <lineage>
        <taxon>unclassified sequences</taxon>
        <taxon>environmental samples</taxon>
    </lineage>
</organism>
<dbReference type="InterPro" id="IPR036388">
    <property type="entry name" value="WH-like_DNA-bd_sf"/>
</dbReference>
<dbReference type="CDD" id="cd08411">
    <property type="entry name" value="PBP2_OxyR"/>
    <property type="match status" value="1"/>
</dbReference>
<dbReference type="FunFam" id="1.10.10.10:FF:000001">
    <property type="entry name" value="LysR family transcriptional regulator"/>
    <property type="match status" value="1"/>
</dbReference>
<dbReference type="PANTHER" id="PTHR30346:SF26">
    <property type="entry name" value="HYDROGEN PEROXIDE-INDUCIBLE GENES ACTIVATOR"/>
    <property type="match status" value="1"/>
</dbReference>
<evidence type="ECO:0000256" key="5">
    <source>
        <dbReference type="ARBA" id="ARBA00023163"/>
    </source>
</evidence>
<evidence type="ECO:0000313" key="7">
    <source>
        <dbReference type="EMBL" id="ACY24848.1"/>
    </source>
</evidence>
<evidence type="ECO:0000256" key="3">
    <source>
        <dbReference type="ARBA" id="ARBA00023125"/>
    </source>
</evidence>
<evidence type="ECO:0000256" key="2">
    <source>
        <dbReference type="ARBA" id="ARBA00023015"/>
    </source>
</evidence>
<accession>D8VN63</accession>
<dbReference type="SUPFAM" id="SSF53850">
    <property type="entry name" value="Periplasmic binding protein-like II"/>
    <property type="match status" value="1"/>
</dbReference>
<dbReference type="PRINTS" id="PR00039">
    <property type="entry name" value="HTHLYSR"/>
</dbReference>
<reference evidence="7" key="1">
    <citation type="submission" date="2009-09" db="EMBL/GenBank/DDBJ databases">
        <authorList>
            <person name="Beloqi A."/>
            <person name="Nechitaylo T.Y."/>
            <person name="Lopez-Cortes N."/>
            <person name="Vietes M."/>
            <person name="Polaina J."/>
            <person name="Strittmatter A."/>
            <person name="Reva O."/>
            <person name="Waliczek A."/>
            <person name="Golyshina O.V."/>
            <person name="Ferrer M."/>
            <person name="Golyshin P.N."/>
        </authorList>
    </citation>
    <scope>NUCLEOTIDE SEQUENCE</scope>
</reference>
<dbReference type="Pfam" id="PF03466">
    <property type="entry name" value="LysR_substrate"/>
    <property type="match status" value="1"/>
</dbReference>
<comment type="similarity">
    <text evidence="1">Belongs to the LysR transcriptional regulatory family.</text>
</comment>
<evidence type="ECO:0000259" key="6">
    <source>
        <dbReference type="PROSITE" id="PS50931"/>
    </source>
</evidence>
<dbReference type="InterPro" id="IPR005119">
    <property type="entry name" value="LysR_subst-bd"/>
</dbReference>
<dbReference type="GO" id="GO:0032993">
    <property type="term" value="C:protein-DNA complex"/>
    <property type="evidence" value="ECO:0007669"/>
    <property type="project" value="TreeGrafter"/>
</dbReference>
<name>D8VN63_9ZZZZ</name>
<keyword evidence="2" id="KW-0805">Transcription regulation</keyword>
<dbReference type="Gene3D" id="1.10.10.10">
    <property type="entry name" value="Winged helix-like DNA-binding domain superfamily/Winged helix DNA-binding domain"/>
    <property type="match status" value="1"/>
</dbReference>
<reference evidence="7" key="2">
    <citation type="journal article" date="2010" name="Appl. Environ. Microbiol.">
        <title>Diversity of glycosyl hydrolases from cellulose-depleting communities enriched from casts of two earthworm species.</title>
        <authorList>
            <person name="Beloqui A."/>
            <person name="Nechitaylo T.Y."/>
            <person name="Lopez-Cortes N."/>
            <person name="Ghazi A."/>
            <person name="Guazzaroni M.E."/>
            <person name="Polaina J."/>
            <person name="Strittmatter A.W."/>
            <person name="Reva O."/>
            <person name="Waliczek A."/>
            <person name="Yakimov M.M."/>
            <person name="Golyshina O.V."/>
            <person name="Ferrer M."/>
            <person name="Golyshin P.N."/>
        </authorList>
    </citation>
    <scope>NUCLEOTIDE SEQUENCE</scope>
</reference>
<keyword evidence="5" id="KW-0804">Transcription</keyword>
<feature type="domain" description="HTH lysR-type" evidence="6">
    <location>
        <begin position="1"/>
        <end position="58"/>
    </location>
</feature>
<dbReference type="InterPro" id="IPR000847">
    <property type="entry name" value="LysR_HTH_N"/>
</dbReference>
<dbReference type="InterPro" id="IPR036390">
    <property type="entry name" value="WH_DNA-bd_sf"/>
</dbReference>
<dbReference type="AlphaFoldDB" id="D8VN63"/>
<protein>
    <submittedName>
        <fullName evidence="7">LysR family transcriptional regulator</fullName>
    </submittedName>
</protein>
<dbReference type="PANTHER" id="PTHR30346">
    <property type="entry name" value="TRANSCRIPTIONAL DUAL REGULATOR HCAR-RELATED"/>
    <property type="match status" value="1"/>
</dbReference>
<dbReference type="GO" id="GO:0003700">
    <property type="term" value="F:DNA-binding transcription factor activity"/>
    <property type="evidence" value="ECO:0007669"/>
    <property type="project" value="InterPro"/>
</dbReference>
<dbReference type="SUPFAM" id="SSF46785">
    <property type="entry name" value="Winged helix' DNA-binding domain"/>
    <property type="match status" value="1"/>
</dbReference>
<keyword evidence="3" id="KW-0238">DNA-binding</keyword>
<proteinExistence type="inferred from homology"/>
<dbReference type="EMBL" id="GQ996413">
    <property type="protein sequence ID" value="ACY24848.1"/>
    <property type="molecule type" value="Genomic_DNA"/>
</dbReference>
<sequence>MTLVELRYLVTLAQEKHFGRAAERWGVSQPTLSMAVRSLEQNLGVLLFERSKSGIRATTMGEQIIAQAQRVLAQADSILTLAEADKNQLSGELKLGAIFTLGPYLLPQLIPSLKLIANQLTLSCYEGYNSDLRHKLRTSELDAILISQPFTEPDVVTQEIYREPLQLVMPPNHALAAKKIIALDDLHDQTFLLLSKKQCLREQMVAVFEPSAKNTIECSSLDTLRHMIAIGLGISILPSSATNSAIFSSQALVTRPLQTNPVRLISLAWRASFPRHKAIDAVRRAIHVSSWQFTTAPETSGSGLLVDNHSW</sequence>
<dbReference type="GO" id="GO:0003677">
    <property type="term" value="F:DNA binding"/>
    <property type="evidence" value="ECO:0007669"/>
    <property type="project" value="UniProtKB-KW"/>
</dbReference>
<keyword evidence="4" id="KW-0010">Activator</keyword>
<dbReference type="PROSITE" id="PS50931">
    <property type="entry name" value="HTH_LYSR"/>
    <property type="match status" value="1"/>
</dbReference>
<evidence type="ECO:0000256" key="4">
    <source>
        <dbReference type="ARBA" id="ARBA00023159"/>
    </source>
</evidence>
<dbReference type="Pfam" id="PF00126">
    <property type="entry name" value="HTH_1"/>
    <property type="match status" value="1"/>
</dbReference>